<keyword evidence="2" id="KW-0732">Signal</keyword>
<evidence type="ECO:0000256" key="2">
    <source>
        <dbReference type="SAM" id="SignalP"/>
    </source>
</evidence>
<comment type="caution">
    <text evidence="3">The sequence shown here is derived from an EMBL/GenBank/DDBJ whole genome shotgun (WGS) entry which is preliminary data.</text>
</comment>
<evidence type="ECO:0000256" key="1">
    <source>
        <dbReference type="SAM" id="MobiDB-lite"/>
    </source>
</evidence>
<name>A0A8S9YFV2_APOLU</name>
<feature type="chain" id="PRO_5035915298" evidence="2">
    <location>
        <begin position="22"/>
        <end position="142"/>
    </location>
</feature>
<gene>
    <name evidence="3" type="ORF">GE061_001639</name>
</gene>
<dbReference type="AlphaFoldDB" id="A0A8S9YFV2"/>
<dbReference type="EMBL" id="WIXP02000001">
    <property type="protein sequence ID" value="KAF6217285.1"/>
    <property type="molecule type" value="Genomic_DNA"/>
</dbReference>
<keyword evidence="4" id="KW-1185">Reference proteome</keyword>
<dbReference type="Proteomes" id="UP000466442">
    <property type="component" value="Linkage Group LG1"/>
</dbReference>
<proteinExistence type="predicted"/>
<sequence>MVRVEVFLVYSVLASVVFIQGDVDPSNIIKNFKRSSELSNGGTSYGFHAGFGSHNIQKTNLSDDLVLMVNCSKTNNSLSSKTGCPNSRRTVRSPSSSSLVIDTKPSMLLGNNFTTVTNNNMVIVAIDTNATLLKTVLESSPV</sequence>
<organism evidence="3 4">
    <name type="scientific">Apolygus lucorum</name>
    <name type="common">Small green plant bug</name>
    <name type="synonym">Lygocoris lucorum</name>
    <dbReference type="NCBI Taxonomy" id="248454"/>
    <lineage>
        <taxon>Eukaryota</taxon>
        <taxon>Metazoa</taxon>
        <taxon>Ecdysozoa</taxon>
        <taxon>Arthropoda</taxon>
        <taxon>Hexapoda</taxon>
        <taxon>Insecta</taxon>
        <taxon>Pterygota</taxon>
        <taxon>Neoptera</taxon>
        <taxon>Paraneoptera</taxon>
        <taxon>Hemiptera</taxon>
        <taxon>Heteroptera</taxon>
        <taxon>Panheteroptera</taxon>
        <taxon>Cimicomorpha</taxon>
        <taxon>Miridae</taxon>
        <taxon>Mirini</taxon>
        <taxon>Apolygus</taxon>
    </lineage>
</organism>
<protein>
    <submittedName>
        <fullName evidence="3">Uncharacterized protein</fullName>
    </submittedName>
</protein>
<accession>A0A8S9YFV2</accession>
<evidence type="ECO:0000313" key="3">
    <source>
        <dbReference type="EMBL" id="KAF6217285.1"/>
    </source>
</evidence>
<evidence type="ECO:0000313" key="4">
    <source>
        <dbReference type="Proteomes" id="UP000466442"/>
    </source>
</evidence>
<feature type="region of interest" description="Disordered" evidence="1">
    <location>
        <begin position="78"/>
        <end position="97"/>
    </location>
</feature>
<feature type="signal peptide" evidence="2">
    <location>
        <begin position="1"/>
        <end position="21"/>
    </location>
</feature>
<reference evidence="3" key="1">
    <citation type="journal article" date="2021" name="Mol. Ecol. Resour.">
        <title>Apolygus lucorum genome provides insights into omnivorousness and mesophyll feeding.</title>
        <authorList>
            <person name="Liu Y."/>
            <person name="Liu H."/>
            <person name="Wang H."/>
            <person name="Huang T."/>
            <person name="Liu B."/>
            <person name="Yang B."/>
            <person name="Yin L."/>
            <person name="Li B."/>
            <person name="Zhang Y."/>
            <person name="Zhang S."/>
            <person name="Jiang F."/>
            <person name="Zhang X."/>
            <person name="Ren Y."/>
            <person name="Wang B."/>
            <person name="Wang S."/>
            <person name="Lu Y."/>
            <person name="Wu K."/>
            <person name="Fan W."/>
            <person name="Wang G."/>
        </authorList>
    </citation>
    <scope>NUCLEOTIDE SEQUENCE</scope>
    <source>
        <strain evidence="3">12Hb</strain>
    </source>
</reference>